<name>A0ABD5PDB8_9EURY</name>
<dbReference type="Pfam" id="PF23928">
    <property type="entry name" value="DUF7266"/>
    <property type="match status" value="1"/>
</dbReference>
<keyword evidence="1" id="KW-1133">Transmembrane helix</keyword>
<keyword evidence="1" id="KW-0472">Membrane</keyword>
<gene>
    <name evidence="2" type="ORF">ACFO0N_11910</name>
</gene>
<reference evidence="2 3" key="1">
    <citation type="journal article" date="2019" name="Int. J. Syst. Evol. Microbiol.">
        <title>The Global Catalogue of Microorganisms (GCM) 10K type strain sequencing project: providing services to taxonomists for standard genome sequencing and annotation.</title>
        <authorList>
            <consortium name="The Broad Institute Genomics Platform"/>
            <consortium name="The Broad Institute Genome Sequencing Center for Infectious Disease"/>
            <person name="Wu L."/>
            <person name="Ma J."/>
        </authorList>
    </citation>
    <scope>NUCLEOTIDE SEQUENCE [LARGE SCALE GENOMIC DNA]</scope>
    <source>
        <strain evidence="2 3">CGMCC 1.12553</strain>
    </source>
</reference>
<comment type="caution">
    <text evidence="2">The sequence shown here is derived from an EMBL/GenBank/DDBJ whole genome shotgun (WGS) entry which is preliminary data.</text>
</comment>
<feature type="transmembrane region" description="Helical" evidence="1">
    <location>
        <begin position="26"/>
        <end position="44"/>
    </location>
</feature>
<evidence type="ECO:0008006" key="4">
    <source>
        <dbReference type="Google" id="ProtNLM"/>
    </source>
</evidence>
<keyword evidence="3" id="KW-1185">Reference proteome</keyword>
<accession>A0ABD5PDB8</accession>
<proteinExistence type="predicted"/>
<organism evidence="2 3">
    <name type="scientific">Halobium salinum</name>
    <dbReference type="NCBI Taxonomy" id="1364940"/>
    <lineage>
        <taxon>Archaea</taxon>
        <taxon>Methanobacteriati</taxon>
        <taxon>Methanobacteriota</taxon>
        <taxon>Stenosarchaea group</taxon>
        <taxon>Halobacteria</taxon>
        <taxon>Halobacteriales</taxon>
        <taxon>Haloferacaceae</taxon>
        <taxon>Halobium</taxon>
    </lineage>
</organism>
<dbReference type="Proteomes" id="UP001595921">
    <property type="component" value="Unassembled WGS sequence"/>
</dbReference>
<protein>
    <recommendedName>
        <fullName evidence="4">Pilin/flagellin</fullName>
    </recommendedName>
</protein>
<dbReference type="InterPro" id="IPR055690">
    <property type="entry name" value="DUF7266"/>
</dbReference>
<evidence type="ECO:0000313" key="3">
    <source>
        <dbReference type="Proteomes" id="UP001595921"/>
    </source>
</evidence>
<evidence type="ECO:0000256" key="1">
    <source>
        <dbReference type="SAM" id="Phobius"/>
    </source>
</evidence>
<dbReference type="RefSeq" id="WP_267623568.1">
    <property type="nucleotide sequence ID" value="NZ_JAODIW010000008.1"/>
</dbReference>
<sequence length="172" mass="17889">MAEFSLASLLADRRALSPVVGKTMEVALVTVFVTLLVSTLYGGAVPAYRTAAADEVGDRTLATAAERVETAIPPNATGVDSETRVDLPRTIRGAQYRLRANGSTLALDHPDDRLDGRVRLSLPDAVVAVNGEWESDDPAVVRVDDTAGGLAVEIGSSDAASSTDGEPGAVTR</sequence>
<dbReference type="AlphaFoldDB" id="A0ABD5PDB8"/>
<evidence type="ECO:0000313" key="2">
    <source>
        <dbReference type="EMBL" id="MFC4358645.1"/>
    </source>
</evidence>
<dbReference type="EMBL" id="JBHSDS010000006">
    <property type="protein sequence ID" value="MFC4358645.1"/>
    <property type="molecule type" value="Genomic_DNA"/>
</dbReference>
<keyword evidence="1" id="KW-0812">Transmembrane</keyword>